<proteinExistence type="predicted"/>
<sequence>MSRKRVSWRDKLKRNSKSLPPTPTTPTTPMAPTTLATPVTPTSPVNSSSPTRSTSSITPTRSTIKLKLSFSPQQSVRSDRFSPQLFLFLLLPPPPPPPPCTSDAVSFDSRMSGQSSLKPSRMSFLSQDSVRVVEPQRYDYANCCFCEDSLTITLPGEVVLHLLCDHICHKNCYALVLDKYDQEKRPICGQCKIHTKCREEEVHRAIVEQYLSCHDDVPDIEEEPDEELEEELDEALVDRKGKGKVEIEMETEMEIEAGEMAEMDGGQEKKTTDKPQINAKRVKCGGNHLRTSSIMSYENESDNAENEVFSPAGPLPSNDPIGSPPLLVSFPPLIAEGYEEYVYRPSITFSSETAEVRVGGELDEISYILNIKPPPIYNESSLMSNLQDYQIQANVNSYIKRQLQLDFDLGDLVIFDNMQISVDGMNWDDSKIYLFSNYLLLYNDKTLEGMISIADDLCSVTFYHGILNLNLADGALPELNIRNKLTDALTEKWAFYLNQVRNQQNPEVSLFQFTSTCWLELQDEFEIPSNLARFCKLLLHGGELLSTYIAKILPPPKPLPLNLIFACPLYNATESITNKEYTKWLQDVLKTALESLRPQYDYLTVIFLGVDADRLAAKDSLFVCAPCQWDGWEEFIDEIEVVLKNSFHSIAEELNAALGKCQAILSFLPNKSSSINKLLFLGLGASTTRGKKLNEKETQEGKENKISAPSLINYTELLDTLSVTVLKVGSHDPALNEALDKLPLKFGGVQLIRFATALKLLASLVTIIREHIQRICIPRLSIQLRASEGVYVSSIESHGLMTNLQEKEYTIQAIDILPNSEINTMVKFKLGHIGLHYHDTGTVSVFHYAVKWLFSSSLEKTVYSKVQMMNKMTTTTMMVPSPSTTKLMGSAEDIIGNPFIDCTDTSSVLSRIKDPSYMDIPLMPPLSPIRGSLFAKRQVELLVVKKLKKAVALNDETILDDCISLIHKESCGNSTGFLAADYNDNDDDNNDDKEEERENVNLKVKNGANDKHESLELISRASESDDKAYSSIELLTEIKYASNGLETYVEFLISQIRLIIRKLHASVGDVETESVGASSEALDYCQDLIYALI</sequence>
<dbReference type="eggNOG" id="ENOG502QSDX">
    <property type="taxonomic scope" value="Eukaryota"/>
</dbReference>
<keyword evidence="3" id="KW-1185">Reference proteome</keyword>
<dbReference type="OMA" id="SSPECEY"/>
<evidence type="ECO:0000313" key="2">
    <source>
        <dbReference type="EMBL" id="EDK47257.1"/>
    </source>
</evidence>
<dbReference type="VEuPathDB" id="FungiDB:LELG_05438"/>
<dbReference type="InParanoid" id="A5E749"/>
<protein>
    <submittedName>
        <fullName evidence="2">Uncharacterized protein</fullName>
    </submittedName>
</protein>
<organism evidence="2 3">
    <name type="scientific">Lodderomyces elongisporus (strain ATCC 11503 / CBS 2605 / JCM 1781 / NBRC 1676 / NRRL YB-4239)</name>
    <name type="common">Yeast</name>
    <name type="synonym">Saccharomyces elongisporus</name>
    <dbReference type="NCBI Taxonomy" id="379508"/>
    <lineage>
        <taxon>Eukaryota</taxon>
        <taxon>Fungi</taxon>
        <taxon>Dikarya</taxon>
        <taxon>Ascomycota</taxon>
        <taxon>Saccharomycotina</taxon>
        <taxon>Pichiomycetes</taxon>
        <taxon>Debaryomycetaceae</taxon>
        <taxon>Candida/Lodderomyces clade</taxon>
        <taxon>Lodderomyces</taxon>
    </lineage>
</organism>
<evidence type="ECO:0000313" key="3">
    <source>
        <dbReference type="Proteomes" id="UP000001996"/>
    </source>
</evidence>
<dbReference type="Proteomes" id="UP000001996">
    <property type="component" value="Unassembled WGS sequence"/>
</dbReference>
<dbReference type="OrthoDB" id="299997at2759"/>
<dbReference type="EMBL" id="CH981533">
    <property type="protein sequence ID" value="EDK47257.1"/>
    <property type="molecule type" value="Genomic_DNA"/>
</dbReference>
<feature type="region of interest" description="Disordered" evidence="1">
    <location>
        <begin position="1"/>
        <end position="59"/>
    </location>
</feature>
<gene>
    <name evidence="2" type="ORF">LELG_05438</name>
</gene>
<dbReference type="AlphaFoldDB" id="A5E749"/>
<feature type="region of interest" description="Disordered" evidence="1">
    <location>
        <begin position="977"/>
        <end position="997"/>
    </location>
</feature>
<feature type="compositionally biased region" description="Acidic residues" evidence="1">
    <location>
        <begin position="983"/>
        <end position="997"/>
    </location>
</feature>
<reference evidence="2 3" key="1">
    <citation type="journal article" date="2009" name="Nature">
        <title>Evolution of pathogenicity and sexual reproduction in eight Candida genomes.</title>
        <authorList>
            <person name="Butler G."/>
            <person name="Rasmussen M.D."/>
            <person name="Lin M.F."/>
            <person name="Santos M.A."/>
            <person name="Sakthikumar S."/>
            <person name="Munro C.A."/>
            <person name="Rheinbay E."/>
            <person name="Grabherr M."/>
            <person name="Forche A."/>
            <person name="Reedy J.L."/>
            <person name="Agrafioti I."/>
            <person name="Arnaud M.B."/>
            <person name="Bates S."/>
            <person name="Brown A.J."/>
            <person name="Brunke S."/>
            <person name="Costanzo M.C."/>
            <person name="Fitzpatrick D.A."/>
            <person name="de Groot P.W."/>
            <person name="Harris D."/>
            <person name="Hoyer L.L."/>
            <person name="Hube B."/>
            <person name="Klis F.M."/>
            <person name="Kodira C."/>
            <person name="Lennard N."/>
            <person name="Logue M.E."/>
            <person name="Martin R."/>
            <person name="Neiman A.M."/>
            <person name="Nikolaou E."/>
            <person name="Quail M.A."/>
            <person name="Quinn J."/>
            <person name="Santos M.C."/>
            <person name="Schmitzberger F.F."/>
            <person name="Sherlock G."/>
            <person name="Shah P."/>
            <person name="Silverstein K.A."/>
            <person name="Skrzypek M.S."/>
            <person name="Soll D."/>
            <person name="Staggs R."/>
            <person name="Stansfield I."/>
            <person name="Stumpf M.P."/>
            <person name="Sudbery P.E."/>
            <person name="Srikantha T."/>
            <person name="Zeng Q."/>
            <person name="Berman J."/>
            <person name="Berriman M."/>
            <person name="Heitman J."/>
            <person name="Gow N.A."/>
            <person name="Lorenz M.C."/>
            <person name="Birren B.W."/>
            <person name="Kellis M."/>
            <person name="Cuomo C.A."/>
        </authorList>
    </citation>
    <scope>NUCLEOTIDE SEQUENCE [LARGE SCALE GENOMIC DNA]</scope>
    <source>
        <strain evidence="3">ATCC 11503 / BCRC 21390 / CBS 2605 / JCM 1781 / NBRC 1676 / NRRL YB-4239</strain>
    </source>
</reference>
<dbReference type="GeneID" id="5230462"/>
<name>A5E749_LODEL</name>
<dbReference type="HOGENOM" id="CLU_014759_0_0_1"/>
<feature type="compositionally biased region" description="Basic residues" evidence="1">
    <location>
        <begin position="1"/>
        <end position="16"/>
    </location>
</feature>
<evidence type="ECO:0000256" key="1">
    <source>
        <dbReference type="SAM" id="MobiDB-lite"/>
    </source>
</evidence>
<feature type="compositionally biased region" description="Low complexity" evidence="1">
    <location>
        <begin position="27"/>
        <end position="59"/>
    </location>
</feature>
<dbReference type="STRING" id="379508.A5E749"/>
<dbReference type="KEGG" id="lel:PVL30_004978"/>
<accession>A5E749</accession>